<gene>
    <name evidence="1" type="ORF">SRCM100623_01699</name>
</gene>
<dbReference type="InterPro" id="IPR014087">
    <property type="entry name" value="Carboxybiuret_hydro_AtzE"/>
</dbReference>
<dbReference type="EMBL" id="LYUD01000099">
    <property type="protein sequence ID" value="OAZ73153.1"/>
    <property type="molecule type" value="Genomic_DNA"/>
</dbReference>
<dbReference type="RefSeq" id="WP_004449880.1">
    <property type="nucleotide sequence ID" value="NZ_LYUD01000099.1"/>
</dbReference>
<dbReference type="InterPro" id="IPR036928">
    <property type="entry name" value="AS_sf"/>
</dbReference>
<dbReference type="GO" id="GO:0050566">
    <property type="term" value="F:asparaginyl-tRNA synthase (glutamine-hydrolyzing) activity"/>
    <property type="evidence" value="ECO:0007669"/>
    <property type="project" value="UniProtKB-EC"/>
</dbReference>
<dbReference type="eggNOG" id="COG0154">
    <property type="taxonomic scope" value="Bacteria"/>
</dbReference>
<dbReference type="Pfam" id="PF01425">
    <property type="entry name" value="Amidase"/>
    <property type="match status" value="1"/>
</dbReference>
<dbReference type="Proteomes" id="UP000093796">
    <property type="component" value="Unassembled WGS sequence"/>
</dbReference>
<dbReference type="SUPFAM" id="SSF75304">
    <property type="entry name" value="Amidase signature (AS) enzymes"/>
    <property type="match status" value="1"/>
</dbReference>
<dbReference type="PATRIC" id="fig|438.15.peg.1893"/>
<dbReference type="PANTHER" id="PTHR11895:SF172">
    <property type="entry name" value="GLUTAMYL-TRNA(GLN) AMIDOTRANSFERASE"/>
    <property type="match status" value="1"/>
</dbReference>
<dbReference type="NCBIfam" id="NF006631">
    <property type="entry name" value="PRK09201.1"/>
    <property type="match status" value="1"/>
</dbReference>
<dbReference type="EC" id="6.3.5.6" evidence="1"/>
<evidence type="ECO:0000313" key="2">
    <source>
        <dbReference type="Proteomes" id="UP000093796"/>
    </source>
</evidence>
<reference evidence="1 2" key="1">
    <citation type="submission" date="2016-05" db="EMBL/GenBank/DDBJ databases">
        <title>Genome sequencing of Acetobacter pasteurianus strain SRCM100623.</title>
        <authorList>
            <person name="Song Y.R."/>
        </authorList>
    </citation>
    <scope>NUCLEOTIDE SEQUENCE [LARGE SCALE GENOMIC DNA]</scope>
    <source>
        <strain evidence="1 2">SRCM100623</strain>
    </source>
</reference>
<dbReference type="AlphaFoldDB" id="A0A1A0DD14"/>
<dbReference type="PANTHER" id="PTHR11895">
    <property type="entry name" value="TRANSAMIDASE"/>
    <property type="match status" value="1"/>
</dbReference>
<evidence type="ECO:0000313" key="1">
    <source>
        <dbReference type="EMBL" id="OAZ73153.1"/>
    </source>
</evidence>
<keyword evidence="1" id="KW-0436">Ligase</keyword>
<name>A0A1A0DD14_ACEPA</name>
<dbReference type="OrthoDB" id="9811471at2"/>
<dbReference type="InterPro" id="IPR000120">
    <property type="entry name" value="Amidase"/>
</dbReference>
<proteinExistence type="predicted"/>
<dbReference type="GO" id="GO:0050567">
    <property type="term" value="F:glutaminyl-tRNA synthase (glutamine-hydrolyzing) activity"/>
    <property type="evidence" value="ECO:0007669"/>
    <property type="project" value="UniProtKB-EC"/>
</dbReference>
<protein>
    <submittedName>
        <fullName evidence="1">Asparaginyl-tRNA synthase (Glutamine-hydrolyzing)</fullName>
        <ecNumber evidence="1">6.3.5.6</ecNumber>
        <ecNumber evidence="1">6.3.5.7</ecNumber>
    </submittedName>
</protein>
<dbReference type="Gene3D" id="3.90.1300.10">
    <property type="entry name" value="Amidase signature (AS) domain"/>
    <property type="match status" value="1"/>
</dbReference>
<dbReference type="EC" id="6.3.5.7" evidence="1"/>
<comment type="caution">
    <text evidence="1">The sequence shown here is derived from an EMBL/GenBank/DDBJ whole genome shotgun (WGS) entry which is preliminary data.</text>
</comment>
<dbReference type="InterPro" id="IPR023631">
    <property type="entry name" value="Amidase_dom"/>
</dbReference>
<sequence length="451" mass="47292">MTRFSSAHAIAEAIRSGKKSAVSTIQETLNTLRTQDHGIQSVTHLFADEALLQAQKIDAMRQAGQTLPPLAGVPFGVKDLFDIAGHVTTAGSIVLRNMPPAQKDAAIVQRLKAAGAIPVATLNMDEFAYGFATVNAHYGTTHNPHDLARMAGGSSGGSAAAVAAGFLPFALGSDTNGSIRIPASLCGVWGIKPTFGRLPRAGAYPFSASLDVVGSFASSLDDLITTFYVMDGSTPAPEPATDTLRVSRLGGWFASNLAPELVAALDRVCASLQTTSTVELPEVASARAASFLITAAEGGNLHLPRLRKQAEEYDPATRDRLIAGALLPSSTYLQAQRFRNWFRTKIHELFQKTDVLIAPAVMGEAPLLDAPTIMVDGKPVSARANLGLFTQPLSLPGLPVLCLPLKNTGSLPLGLQLVAAPGQEAALFSVARALKKSGLAGCVPLPEKEMA</sequence>
<accession>A0A1A0DD14</accession>
<organism evidence="1 2">
    <name type="scientific">Acetobacter pasteurianus</name>
    <name type="common">Acetobacter turbidans</name>
    <dbReference type="NCBI Taxonomy" id="438"/>
    <lineage>
        <taxon>Bacteria</taxon>
        <taxon>Pseudomonadati</taxon>
        <taxon>Pseudomonadota</taxon>
        <taxon>Alphaproteobacteria</taxon>
        <taxon>Acetobacterales</taxon>
        <taxon>Acetobacteraceae</taxon>
        <taxon>Acetobacter</taxon>
    </lineage>
</organism>
<dbReference type="NCBIfam" id="TIGR02715">
    <property type="entry name" value="amido_AtzE"/>
    <property type="match status" value="1"/>
</dbReference>